<sequence>MSCLRPFGWILLLCLSASLSAQDDPDFTRLTSLLSETLAQAGPARQTGDRSEMYRYTDDGWEMQLLAAWSGQRWLLLAAHLDHPERRVGSPGRWEERYRELLRAYAPEWLERLPLPDLFEVPPPGYNPAVPGEVRSRRFTWQGYWYEARWINSGGVDDDAEWSLVSYDLVAQPPPEDTQGDSGLN</sequence>
<gene>
    <name evidence="1" type="ORF">WM2015_298</name>
</gene>
<evidence type="ECO:0000313" key="1">
    <source>
        <dbReference type="EMBL" id="AKS40684.1"/>
    </source>
</evidence>
<dbReference type="Proteomes" id="UP000066624">
    <property type="component" value="Chromosome"/>
</dbReference>
<organism evidence="1 2">
    <name type="scientific">Wenzhouxiangella marina</name>
    <dbReference type="NCBI Taxonomy" id="1579979"/>
    <lineage>
        <taxon>Bacteria</taxon>
        <taxon>Pseudomonadati</taxon>
        <taxon>Pseudomonadota</taxon>
        <taxon>Gammaproteobacteria</taxon>
        <taxon>Chromatiales</taxon>
        <taxon>Wenzhouxiangellaceae</taxon>
        <taxon>Wenzhouxiangella</taxon>
    </lineage>
</organism>
<protein>
    <submittedName>
        <fullName evidence="1">Uncharacterized protein</fullName>
    </submittedName>
</protein>
<accession>A0A0K0XSJ7</accession>
<dbReference type="PATRIC" id="fig|1579979.3.peg.302"/>
<evidence type="ECO:0000313" key="2">
    <source>
        <dbReference type="Proteomes" id="UP000066624"/>
    </source>
</evidence>
<name>A0A0K0XSJ7_9GAMM</name>
<dbReference type="RefSeq" id="WP_049724373.1">
    <property type="nucleotide sequence ID" value="NZ_CP012154.1"/>
</dbReference>
<reference evidence="1 2" key="1">
    <citation type="submission" date="2015-07" db="EMBL/GenBank/DDBJ databases">
        <authorList>
            <person name="Noorani M."/>
        </authorList>
    </citation>
    <scope>NUCLEOTIDE SEQUENCE [LARGE SCALE GENOMIC DNA]</scope>
    <source>
        <strain evidence="1 2">KCTC 42284</strain>
    </source>
</reference>
<dbReference type="AlphaFoldDB" id="A0A0K0XSJ7"/>
<keyword evidence="2" id="KW-1185">Reference proteome</keyword>
<dbReference type="EMBL" id="CP012154">
    <property type="protein sequence ID" value="AKS40684.1"/>
    <property type="molecule type" value="Genomic_DNA"/>
</dbReference>
<dbReference type="KEGG" id="wma:WM2015_298"/>
<proteinExistence type="predicted"/>